<dbReference type="Proteomes" id="UP000036834">
    <property type="component" value="Unassembled WGS sequence"/>
</dbReference>
<dbReference type="PATRIC" id="fig|54915.3.peg.5425"/>
<organism evidence="2 3">
    <name type="scientific">Brevibacillus reuszeri</name>
    <dbReference type="NCBI Taxonomy" id="54915"/>
    <lineage>
        <taxon>Bacteria</taxon>
        <taxon>Bacillati</taxon>
        <taxon>Bacillota</taxon>
        <taxon>Bacilli</taxon>
        <taxon>Bacillales</taxon>
        <taxon>Paenibacillaceae</taxon>
        <taxon>Brevibacillus</taxon>
    </lineage>
</organism>
<dbReference type="AlphaFoldDB" id="A0A0K9Z077"/>
<dbReference type="EMBL" id="LGIQ01000002">
    <property type="protein sequence ID" value="KNB74383.1"/>
    <property type="molecule type" value="Genomic_DNA"/>
</dbReference>
<accession>A0A0K9Z077</accession>
<name>A0A0K9Z077_9BACL</name>
<dbReference type="Proteomes" id="UP000319578">
    <property type="component" value="Unassembled WGS sequence"/>
</dbReference>
<dbReference type="OrthoDB" id="2085990at2"/>
<reference evidence="2" key="2">
    <citation type="submission" date="2015-07" db="EMBL/GenBank/DDBJ databases">
        <title>MeaNS - Measles Nucleotide Surveillance Program.</title>
        <authorList>
            <person name="Tran T."/>
            <person name="Druce J."/>
        </authorList>
    </citation>
    <scope>NUCLEOTIDE SEQUENCE</scope>
    <source>
        <strain evidence="2">DSM 9887</strain>
    </source>
</reference>
<dbReference type="STRING" id="54915.ADS79_01390"/>
<evidence type="ECO:0000313" key="3">
    <source>
        <dbReference type="Proteomes" id="UP000036834"/>
    </source>
</evidence>
<evidence type="ECO:0000313" key="4">
    <source>
        <dbReference type="Proteomes" id="UP000319578"/>
    </source>
</evidence>
<keyword evidence="4" id="KW-1185">Reference proteome</keyword>
<proteinExistence type="predicted"/>
<comment type="caution">
    <text evidence="2">The sequence shown here is derived from an EMBL/GenBank/DDBJ whole genome shotgun (WGS) entry which is preliminary data.</text>
</comment>
<evidence type="ECO:0000313" key="1">
    <source>
        <dbReference type="EMBL" id="GED68019.1"/>
    </source>
</evidence>
<protein>
    <submittedName>
        <fullName evidence="2">Uncharacterized protein</fullName>
    </submittedName>
</protein>
<reference evidence="1 4" key="3">
    <citation type="submission" date="2019-06" db="EMBL/GenBank/DDBJ databases">
        <title>Whole genome shotgun sequence of Brevibacillus reuszeri NBRC 15719.</title>
        <authorList>
            <person name="Hosoyama A."/>
            <person name="Uohara A."/>
            <person name="Ohji S."/>
            <person name="Ichikawa N."/>
        </authorList>
    </citation>
    <scope>NUCLEOTIDE SEQUENCE [LARGE SCALE GENOMIC DNA]</scope>
    <source>
        <strain evidence="1 4">NBRC 15719</strain>
    </source>
</reference>
<sequence length="60" mass="6892">MQTQTKQIEAECRDREMDAELADVLTAISVVSKRLPRKLTLLSRQDEQNAEEGKTDEQDE</sequence>
<gene>
    <name evidence="2" type="ORF">ADS79_01390</name>
    <name evidence="1" type="ORF">BRE01_17210</name>
</gene>
<evidence type="ECO:0000313" key="2">
    <source>
        <dbReference type="EMBL" id="KNB74383.1"/>
    </source>
</evidence>
<dbReference type="RefSeq" id="WP_049736623.1">
    <property type="nucleotide sequence ID" value="NZ_BJON01000006.1"/>
</dbReference>
<dbReference type="EMBL" id="BJON01000006">
    <property type="protein sequence ID" value="GED68019.1"/>
    <property type="molecule type" value="Genomic_DNA"/>
</dbReference>
<reference evidence="3" key="1">
    <citation type="submission" date="2015-07" db="EMBL/GenBank/DDBJ databases">
        <title>Genome sequencing project for genomic taxonomy and phylogenomics of Bacillus-like bacteria.</title>
        <authorList>
            <person name="Liu B."/>
            <person name="Wang J."/>
            <person name="Zhu Y."/>
            <person name="Liu G."/>
            <person name="Chen Q."/>
            <person name="Chen Z."/>
            <person name="Lan J."/>
            <person name="Che J."/>
            <person name="Ge C."/>
            <person name="Shi H."/>
            <person name="Pan Z."/>
            <person name="Liu X."/>
        </authorList>
    </citation>
    <scope>NUCLEOTIDE SEQUENCE [LARGE SCALE GENOMIC DNA]</scope>
    <source>
        <strain evidence="3">DSM 9887</strain>
    </source>
</reference>